<evidence type="ECO:0000259" key="5">
    <source>
        <dbReference type="PROSITE" id="PS50893"/>
    </source>
</evidence>
<keyword evidence="7" id="KW-1185">Reference proteome</keyword>
<evidence type="ECO:0000256" key="3">
    <source>
        <dbReference type="ARBA" id="ARBA00022741"/>
    </source>
</evidence>
<dbReference type="Proteomes" id="UP000028939">
    <property type="component" value="Chromosome"/>
</dbReference>
<dbReference type="EMBL" id="CP009215">
    <property type="protein sequence ID" value="AIL96147.1"/>
    <property type="molecule type" value="Genomic_DNA"/>
</dbReference>
<dbReference type="InterPro" id="IPR027417">
    <property type="entry name" value="P-loop_NTPase"/>
</dbReference>
<protein>
    <submittedName>
        <fullName evidence="6">ABC transporter</fullName>
    </submittedName>
</protein>
<dbReference type="SUPFAM" id="SSF52540">
    <property type="entry name" value="P-loop containing nucleoside triphosphate hydrolases"/>
    <property type="match status" value="1"/>
</dbReference>
<dbReference type="PANTHER" id="PTHR42734">
    <property type="entry name" value="METAL TRANSPORT SYSTEM ATP-BINDING PROTEIN TM_0124-RELATED"/>
    <property type="match status" value="1"/>
</dbReference>
<dbReference type="GO" id="GO:0016887">
    <property type="term" value="F:ATP hydrolysis activity"/>
    <property type="evidence" value="ECO:0007669"/>
    <property type="project" value="InterPro"/>
</dbReference>
<dbReference type="HOGENOM" id="CLU_000604_1_11_11"/>
<keyword evidence="2" id="KW-0813">Transport</keyword>
<dbReference type="OrthoDB" id="5296765at2"/>
<keyword evidence="4" id="KW-0067">ATP-binding</keyword>
<dbReference type="InterPro" id="IPR017871">
    <property type="entry name" value="ABC_transporter-like_CS"/>
</dbReference>
<dbReference type="STRING" id="401472.CUREI_01405"/>
<evidence type="ECO:0000256" key="1">
    <source>
        <dbReference type="ARBA" id="ARBA00005417"/>
    </source>
</evidence>
<organism evidence="6 7">
    <name type="scientific">Corynebacterium ureicelerivorans</name>
    <dbReference type="NCBI Taxonomy" id="401472"/>
    <lineage>
        <taxon>Bacteria</taxon>
        <taxon>Bacillati</taxon>
        <taxon>Actinomycetota</taxon>
        <taxon>Actinomycetes</taxon>
        <taxon>Mycobacteriales</taxon>
        <taxon>Corynebacteriaceae</taxon>
        <taxon>Corynebacterium</taxon>
    </lineage>
</organism>
<evidence type="ECO:0000313" key="6">
    <source>
        <dbReference type="EMBL" id="AIL96147.1"/>
    </source>
</evidence>
<dbReference type="InterPro" id="IPR003439">
    <property type="entry name" value="ABC_transporter-like_ATP-bd"/>
</dbReference>
<dbReference type="InterPro" id="IPR050153">
    <property type="entry name" value="Metal_Ion_Import_ABC"/>
</dbReference>
<name>A0A077HN86_9CORY</name>
<dbReference type="PROSITE" id="PS50893">
    <property type="entry name" value="ABC_TRANSPORTER_2"/>
    <property type="match status" value="1"/>
</dbReference>
<dbReference type="AlphaFoldDB" id="A0A077HN86"/>
<dbReference type="SMART" id="SM00382">
    <property type="entry name" value="AAA"/>
    <property type="match status" value="1"/>
</dbReference>
<dbReference type="GO" id="GO:0005524">
    <property type="term" value="F:ATP binding"/>
    <property type="evidence" value="ECO:0007669"/>
    <property type="project" value="UniProtKB-KW"/>
</dbReference>
<dbReference type="Gene3D" id="3.40.50.300">
    <property type="entry name" value="P-loop containing nucleotide triphosphate hydrolases"/>
    <property type="match status" value="1"/>
</dbReference>
<dbReference type="Pfam" id="PF00005">
    <property type="entry name" value="ABC_tran"/>
    <property type="match status" value="1"/>
</dbReference>
<sequence length="241" mass="25947">MIPAIAVDDVAVRYGDVVALDGATLSVQPGRICGLIGMNGAGKSTLLKAIMGLVKPDRGTVRINGIDPMRARKTQVLGYVPQSEDVDWQFPVTVRDVVMMGRYGHMGFTRHARAEDIAAVDRALERTHLESFADRQIGQLSGGQKKRAFIARGIAQGASIMLLDEPFAGVDKHSEATITELLRDLAAEGTTIFVVTHDLVALPQLAPETVLLNRRVLMHAPTEVVLEPDNLVQGFGMGVSA</sequence>
<evidence type="ECO:0000256" key="4">
    <source>
        <dbReference type="ARBA" id="ARBA00022840"/>
    </source>
</evidence>
<dbReference type="KEGG" id="cuv:CUREI_01405"/>
<dbReference type="PROSITE" id="PS00211">
    <property type="entry name" value="ABC_TRANSPORTER_1"/>
    <property type="match status" value="1"/>
</dbReference>
<dbReference type="RefSeq" id="WP_034997179.1">
    <property type="nucleotide sequence ID" value="NZ_CAMIAM010000012.1"/>
</dbReference>
<keyword evidence="3" id="KW-0547">Nucleotide-binding</keyword>
<proteinExistence type="inferred from homology"/>
<dbReference type="PANTHER" id="PTHR42734:SF5">
    <property type="entry name" value="IRON TRANSPORT SYSTEM ATP-BINDING PROTEIN HI_0361-RELATED"/>
    <property type="match status" value="1"/>
</dbReference>
<evidence type="ECO:0000313" key="7">
    <source>
        <dbReference type="Proteomes" id="UP000028939"/>
    </source>
</evidence>
<evidence type="ECO:0000256" key="2">
    <source>
        <dbReference type="ARBA" id="ARBA00022448"/>
    </source>
</evidence>
<dbReference type="InterPro" id="IPR003593">
    <property type="entry name" value="AAA+_ATPase"/>
</dbReference>
<gene>
    <name evidence="6" type="ORF">CUREI_01405</name>
</gene>
<reference evidence="6 7" key="1">
    <citation type="submission" date="2014-08" db="EMBL/GenBank/DDBJ databases">
        <title>Complete genome sequence of Corynebacterium ureicelerivorans DSM 45051, a lipophilic and urea-splitting isolate from a blood culture of a septicaemia patient.</title>
        <authorList>
            <person name="Tippelt A."/>
            <person name="Albersmeier A."/>
            <person name="Brinkrolf K."/>
            <person name="Ruckert C."/>
            <person name="Tauch A."/>
        </authorList>
    </citation>
    <scope>NUCLEOTIDE SEQUENCE [LARGE SCALE GENOMIC DNA]</scope>
    <source>
        <strain evidence="6 7">IMMIB RIV-2301</strain>
    </source>
</reference>
<comment type="similarity">
    <text evidence="1">Belongs to the ABC transporter superfamily.</text>
</comment>
<dbReference type="CDD" id="cd03235">
    <property type="entry name" value="ABC_Metallic_Cations"/>
    <property type="match status" value="1"/>
</dbReference>
<feature type="domain" description="ABC transporter" evidence="5">
    <location>
        <begin position="5"/>
        <end position="239"/>
    </location>
</feature>
<dbReference type="GeneID" id="83719638"/>
<dbReference type="FunFam" id="3.40.50.300:FF:000134">
    <property type="entry name" value="Iron-enterobactin ABC transporter ATP-binding protein"/>
    <property type="match status" value="1"/>
</dbReference>
<accession>A0A077HN86</accession>